<name>A0A2W5V8X7_9CAUL</name>
<dbReference type="RefSeq" id="WP_304274004.1">
    <property type="nucleotide sequence ID" value="NZ_QFQZ01000006.1"/>
</dbReference>
<sequence length="108" mass="11943">MAKLRFCFVVSLRERRNRAFGDAWVRRLKVGKNRSERLGDASQELCVALDVGVLSSRDGELLSRKRDDLACQFQIHFKFSVGSVATHTGTHPAALVKPAGGVMTWLAA</sequence>
<reference evidence="1 2" key="1">
    <citation type="submission" date="2017-08" db="EMBL/GenBank/DDBJ databases">
        <title>Infants hospitalized years apart are colonized by the same room-sourced microbial strains.</title>
        <authorList>
            <person name="Brooks B."/>
            <person name="Olm M.R."/>
            <person name="Firek B.A."/>
            <person name="Baker R."/>
            <person name="Thomas B.C."/>
            <person name="Morowitz M.J."/>
            <person name="Banfield J.F."/>
        </authorList>
    </citation>
    <scope>NUCLEOTIDE SEQUENCE [LARGE SCALE GENOMIC DNA]</scope>
    <source>
        <strain evidence="1">S2_003_000_R2_4</strain>
    </source>
</reference>
<dbReference type="Proteomes" id="UP000249393">
    <property type="component" value="Unassembled WGS sequence"/>
</dbReference>
<dbReference type="EMBL" id="QFQZ01000006">
    <property type="protein sequence ID" value="PZR36469.1"/>
    <property type="molecule type" value="Genomic_DNA"/>
</dbReference>
<comment type="caution">
    <text evidence="1">The sequence shown here is derived from an EMBL/GenBank/DDBJ whole genome shotgun (WGS) entry which is preliminary data.</text>
</comment>
<accession>A0A2W5V8X7</accession>
<dbReference type="AlphaFoldDB" id="A0A2W5V8X7"/>
<gene>
    <name evidence="1" type="ORF">DI526_03255</name>
</gene>
<organism evidence="1 2">
    <name type="scientific">Caulobacter segnis</name>
    <dbReference type="NCBI Taxonomy" id="88688"/>
    <lineage>
        <taxon>Bacteria</taxon>
        <taxon>Pseudomonadati</taxon>
        <taxon>Pseudomonadota</taxon>
        <taxon>Alphaproteobacteria</taxon>
        <taxon>Caulobacterales</taxon>
        <taxon>Caulobacteraceae</taxon>
        <taxon>Caulobacter</taxon>
    </lineage>
</organism>
<evidence type="ECO:0000313" key="1">
    <source>
        <dbReference type="EMBL" id="PZR36469.1"/>
    </source>
</evidence>
<protein>
    <submittedName>
        <fullName evidence="1">Uncharacterized protein</fullName>
    </submittedName>
</protein>
<proteinExistence type="predicted"/>
<evidence type="ECO:0000313" key="2">
    <source>
        <dbReference type="Proteomes" id="UP000249393"/>
    </source>
</evidence>